<dbReference type="PANTHER" id="PTHR34295:SF4">
    <property type="entry name" value="BIOTIN TRANSPORTER BIOY-RELATED"/>
    <property type="match status" value="1"/>
</dbReference>
<keyword evidence="5 9" id="KW-0812">Transmembrane</keyword>
<evidence type="ECO:0000256" key="3">
    <source>
        <dbReference type="ARBA" id="ARBA00022448"/>
    </source>
</evidence>
<evidence type="ECO:0000256" key="4">
    <source>
        <dbReference type="ARBA" id="ARBA00022475"/>
    </source>
</evidence>
<feature type="transmembrane region" description="Helical" evidence="9">
    <location>
        <begin position="60"/>
        <end position="82"/>
    </location>
</feature>
<sequence>MNSGNRTSPKSSETLRNLLKSSIMAALTSALSLITIPLPFSPVPVTGQSLGVMLAGLSLGPWWGALSMSLYLGIGAFGFPVFSGGRSGFSALLGPTGGYLWGFVAGAWVTGFISQLTERLLTHRPGTGSRRMSLTWLFCFLSATIGGIVVVHLAGVYYLARVTGRTIHEAFLVGSLPFLIGDFFKAAAGALVAVRLERFSRPHRV</sequence>
<gene>
    <name evidence="10" type="ORF">IMF26_02650</name>
</gene>
<comment type="subcellular location">
    <subcellularLocation>
        <location evidence="1 8">Cell membrane</location>
        <topology evidence="1 8">Multi-pass membrane protein</topology>
    </subcellularLocation>
</comment>
<name>A0AAT9LFQ6_9FIRM</name>
<dbReference type="KEGG" id="fcz:IMF26_02650"/>
<reference evidence="10" key="2">
    <citation type="journal article" date="2023" name="Biology">
        <title>Prokaryotic Life Associated with Coal-Fire Gas Vents Revealed by Metagenomics.</title>
        <authorList>
            <person name="Kadnikov V.V."/>
            <person name="Mardanov A.V."/>
            <person name="Beletsky A.V."/>
            <person name="Karnachuk O.V."/>
            <person name="Ravin N.V."/>
        </authorList>
    </citation>
    <scope>NUCLEOTIDE SEQUENCE</scope>
    <source>
        <strain evidence="10">Bu02</strain>
    </source>
</reference>
<evidence type="ECO:0000256" key="6">
    <source>
        <dbReference type="ARBA" id="ARBA00022989"/>
    </source>
</evidence>
<evidence type="ECO:0000256" key="9">
    <source>
        <dbReference type="SAM" id="Phobius"/>
    </source>
</evidence>
<evidence type="ECO:0000256" key="8">
    <source>
        <dbReference type="PIRNR" id="PIRNR016661"/>
    </source>
</evidence>
<evidence type="ECO:0000256" key="5">
    <source>
        <dbReference type="ARBA" id="ARBA00022692"/>
    </source>
</evidence>
<keyword evidence="6 9" id="KW-1133">Transmembrane helix</keyword>
<comment type="similarity">
    <text evidence="2 8">Belongs to the BioY family.</text>
</comment>
<evidence type="ECO:0000256" key="7">
    <source>
        <dbReference type="ARBA" id="ARBA00023136"/>
    </source>
</evidence>
<accession>A0AAT9LFQ6</accession>
<organism evidence="10">
    <name type="scientific">Candidatus Fermentithermobacillus carboniphilus</name>
    <dbReference type="NCBI Taxonomy" id="3085328"/>
    <lineage>
        <taxon>Bacteria</taxon>
        <taxon>Bacillati</taxon>
        <taxon>Bacillota</taxon>
        <taxon>Candidatus Fermentithermobacillia</taxon>
        <taxon>Candidatus Fermentithermobacillales</taxon>
        <taxon>Candidatus Fermentithermobacillaceae</taxon>
        <taxon>Candidatus Fermentithermobacillus</taxon>
    </lineage>
</organism>
<keyword evidence="3 8" id="KW-0813">Transport</keyword>
<evidence type="ECO:0000256" key="2">
    <source>
        <dbReference type="ARBA" id="ARBA00010692"/>
    </source>
</evidence>
<dbReference type="Pfam" id="PF02632">
    <property type="entry name" value="BioY"/>
    <property type="match status" value="1"/>
</dbReference>
<evidence type="ECO:0000256" key="1">
    <source>
        <dbReference type="ARBA" id="ARBA00004651"/>
    </source>
</evidence>
<feature type="transmembrane region" description="Helical" evidence="9">
    <location>
        <begin position="134"/>
        <end position="159"/>
    </location>
</feature>
<reference evidence="10" key="1">
    <citation type="submission" date="2020-10" db="EMBL/GenBank/DDBJ databases">
        <authorList>
            <person name="Kadnikov V."/>
            <person name="Beletsky A.V."/>
            <person name="Mardanov A.V."/>
            <person name="Karnachuk O.V."/>
            <person name="Ravin N.V."/>
        </authorList>
    </citation>
    <scope>NUCLEOTIDE SEQUENCE</scope>
    <source>
        <strain evidence="10">Bu02</strain>
    </source>
</reference>
<dbReference type="EMBL" id="CP062796">
    <property type="protein sequence ID" value="QUL98988.1"/>
    <property type="molecule type" value="Genomic_DNA"/>
</dbReference>
<proteinExistence type="inferred from homology"/>
<dbReference type="AlphaFoldDB" id="A0AAT9LFQ6"/>
<keyword evidence="4 8" id="KW-1003">Cell membrane</keyword>
<evidence type="ECO:0000313" key="10">
    <source>
        <dbReference type="EMBL" id="QUL98988.1"/>
    </source>
</evidence>
<protein>
    <recommendedName>
        <fullName evidence="8">Biotin transporter</fullName>
    </recommendedName>
</protein>
<dbReference type="GO" id="GO:0015225">
    <property type="term" value="F:biotin transmembrane transporter activity"/>
    <property type="evidence" value="ECO:0007669"/>
    <property type="project" value="UniProtKB-UniRule"/>
</dbReference>
<feature type="transmembrane region" description="Helical" evidence="9">
    <location>
        <begin position="89"/>
        <end position="114"/>
    </location>
</feature>
<keyword evidence="7 8" id="KW-0472">Membrane</keyword>
<feature type="transmembrane region" description="Helical" evidence="9">
    <location>
        <begin position="21"/>
        <end position="40"/>
    </location>
</feature>
<dbReference type="GO" id="GO:0005886">
    <property type="term" value="C:plasma membrane"/>
    <property type="evidence" value="ECO:0007669"/>
    <property type="project" value="UniProtKB-SubCell"/>
</dbReference>
<dbReference type="Gene3D" id="1.10.1760.20">
    <property type="match status" value="1"/>
</dbReference>
<dbReference type="InterPro" id="IPR003784">
    <property type="entry name" value="BioY"/>
</dbReference>
<dbReference type="PANTHER" id="PTHR34295">
    <property type="entry name" value="BIOTIN TRANSPORTER BIOY"/>
    <property type="match status" value="1"/>
</dbReference>
<dbReference type="PIRSF" id="PIRSF016661">
    <property type="entry name" value="BioY"/>
    <property type="match status" value="1"/>
</dbReference>